<dbReference type="SUPFAM" id="SSF53850">
    <property type="entry name" value="Periplasmic binding protein-like II"/>
    <property type="match status" value="1"/>
</dbReference>
<keyword evidence="3" id="KW-0238">DNA-binding</keyword>
<dbReference type="Proteomes" id="UP001365846">
    <property type="component" value="Unassembled WGS sequence"/>
</dbReference>
<accession>A0ABU8VNP9</accession>
<name>A0ABU8VNP9_9BURK</name>
<evidence type="ECO:0000313" key="6">
    <source>
        <dbReference type="EMBL" id="MEJ8814625.1"/>
    </source>
</evidence>
<reference evidence="6 7" key="1">
    <citation type="submission" date="2024-03" db="EMBL/GenBank/DDBJ databases">
        <title>Novel species of the genus Variovorax.</title>
        <authorList>
            <person name="Liu Q."/>
            <person name="Xin Y.-H."/>
        </authorList>
    </citation>
    <scope>NUCLEOTIDE SEQUENCE [LARGE SCALE GENOMIC DNA]</scope>
    <source>
        <strain evidence="6 7">KACC 18899</strain>
    </source>
</reference>
<dbReference type="Pfam" id="PF00126">
    <property type="entry name" value="HTH_1"/>
    <property type="match status" value="1"/>
</dbReference>
<protein>
    <submittedName>
        <fullName evidence="6">LysR family transcriptional regulator</fullName>
    </submittedName>
</protein>
<dbReference type="InterPro" id="IPR036390">
    <property type="entry name" value="WH_DNA-bd_sf"/>
</dbReference>
<dbReference type="SUPFAM" id="SSF46785">
    <property type="entry name" value="Winged helix' DNA-binding domain"/>
    <property type="match status" value="1"/>
</dbReference>
<keyword evidence="4" id="KW-0804">Transcription</keyword>
<evidence type="ECO:0000256" key="2">
    <source>
        <dbReference type="ARBA" id="ARBA00023015"/>
    </source>
</evidence>
<dbReference type="CDD" id="cd05466">
    <property type="entry name" value="PBP2_LTTR_substrate"/>
    <property type="match status" value="1"/>
</dbReference>
<dbReference type="Pfam" id="PF03466">
    <property type="entry name" value="LysR_substrate"/>
    <property type="match status" value="1"/>
</dbReference>
<dbReference type="Gene3D" id="3.40.190.290">
    <property type="match status" value="1"/>
</dbReference>
<dbReference type="PROSITE" id="PS50931">
    <property type="entry name" value="HTH_LYSR"/>
    <property type="match status" value="1"/>
</dbReference>
<dbReference type="PRINTS" id="PR00039">
    <property type="entry name" value="HTHLYSR"/>
</dbReference>
<feature type="domain" description="HTH lysR-type" evidence="5">
    <location>
        <begin position="1"/>
        <end position="58"/>
    </location>
</feature>
<gene>
    <name evidence="6" type="ORF">WKW77_26360</name>
</gene>
<comment type="similarity">
    <text evidence="1">Belongs to the LysR transcriptional regulatory family.</text>
</comment>
<dbReference type="InterPro" id="IPR036388">
    <property type="entry name" value="WH-like_DNA-bd_sf"/>
</dbReference>
<dbReference type="RefSeq" id="WP_340359855.1">
    <property type="nucleotide sequence ID" value="NZ_JBBKZU010000014.1"/>
</dbReference>
<dbReference type="PANTHER" id="PTHR30126:SF98">
    <property type="entry name" value="HTH-TYPE TRANSCRIPTIONAL ACTIVATOR BAUR"/>
    <property type="match status" value="1"/>
</dbReference>
<keyword evidence="7" id="KW-1185">Reference proteome</keyword>
<dbReference type="InterPro" id="IPR005119">
    <property type="entry name" value="LysR_subst-bd"/>
</dbReference>
<dbReference type="Gene3D" id="1.10.10.10">
    <property type="entry name" value="Winged helix-like DNA-binding domain superfamily/Winged helix DNA-binding domain"/>
    <property type="match status" value="1"/>
</dbReference>
<comment type="caution">
    <text evidence="6">The sequence shown here is derived from an EMBL/GenBank/DDBJ whole genome shotgun (WGS) entry which is preliminary data.</text>
</comment>
<evidence type="ECO:0000313" key="7">
    <source>
        <dbReference type="Proteomes" id="UP001365846"/>
    </source>
</evidence>
<evidence type="ECO:0000256" key="3">
    <source>
        <dbReference type="ARBA" id="ARBA00023125"/>
    </source>
</evidence>
<dbReference type="InterPro" id="IPR000847">
    <property type="entry name" value="LysR_HTH_N"/>
</dbReference>
<sequence length="292" mass="31839">MTLVQLRHFISLAATGSFTRSSELVHLTQPAFSRSIRALEDELGQKLFDRVGQRSELTPYGHEVLQRARALVFDAEELMASGRETGRAGVIRLGMGASPAAVLTVPLLKTMATRHPAIHVEIARGSPDRLLRALRDRALDALVLDPRTMPAAPDLKVTGLVHMRAAFMCRPDHPLTQRGGALPFAALRQYVMASTSWSEEAGRQLIEHYGPTAHLDDCITLRCDDVQSLIEVARDSDVLLLAVRAAAPDLAELPLAPALETGGSFGIVTLARRSEATALDVVRRLVEQLLHD</sequence>
<evidence type="ECO:0000256" key="1">
    <source>
        <dbReference type="ARBA" id="ARBA00009437"/>
    </source>
</evidence>
<dbReference type="PANTHER" id="PTHR30126">
    <property type="entry name" value="HTH-TYPE TRANSCRIPTIONAL REGULATOR"/>
    <property type="match status" value="1"/>
</dbReference>
<evidence type="ECO:0000259" key="5">
    <source>
        <dbReference type="PROSITE" id="PS50931"/>
    </source>
</evidence>
<proteinExistence type="inferred from homology"/>
<dbReference type="EMBL" id="JBBKZU010000014">
    <property type="protein sequence ID" value="MEJ8814625.1"/>
    <property type="molecule type" value="Genomic_DNA"/>
</dbReference>
<keyword evidence="2" id="KW-0805">Transcription regulation</keyword>
<evidence type="ECO:0000256" key="4">
    <source>
        <dbReference type="ARBA" id="ARBA00023163"/>
    </source>
</evidence>
<organism evidence="6 7">
    <name type="scientific">Variovorax ureilyticus</name>
    <dbReference type="NCBI Taxonomy" id="1836198"/>
    <lineage>
        <taxon>Bacteria</taxon>
        <taxon>Pseudomonadati</taxon>
        <taxon>Pseudomonadota</taxon>
        <taxon>Betaproteobacteria</taxon>
        <taxon>Burkholderiales</taxon>
        <taxon>Comamonadaceae</taxon>
        <taxon>Variovorax</taxon>
    </lineage>
</organism>